<keyword evidence="1" id="KW-1133">Transmembrane helix</keyword>
<organism evidence="2 3">
    <name type="scientific">Hymenobacter antarcticus</name>
    <dbReference type="NCBI Taxonomy" id="486270"/>
    <lineage>
        <taxon>Bacteria</taxon>
        <taxon>Pseudomonadati</taxon>
        <taxon>Bacteroidota</taxon>
        <taxon>Cytophagia</taxon>
        <taxon>Cytophagales</taxon>
        <taxon>Hymenobacteraceae</taxon>
        <taxon>Hymenobacter</taxon>
    </lineage>
</organism>
<reference evidence="3" key="1">
    <citation type="journal article" date="2019" name="Int. J. Syst. Evol. Microbiol.">
        <title>The Global Catalogue of Microorganisms (GCM) 10K type strain sequencing project: providing services to taxonomists for standard genome sequencing and annotation.</title>
        <authorList>
            <consortium name="The Broad Institute Genomics Platform"/>
            <consortium name="The Broad Institute Genome Sequencing Center for Infectious Disease"/>
            <person name="Wu L."/>
            <person name="Ma J."/>
        </authorList>
    </citation>
    <scope>NUCLEOTIDE SEQUENCE [LARGE SCALE GENOMIC DNA]</scope>
    <source>
        <strain evidence="3">JCM 17217</strain>
    </source>
</reference>
<comment type="caution">
    <text evidence="2">The sequence shown here is derived from an EMBL/GenBank/DDBJ whole genome shotgun (WGS) entry which is preliminary data.</text>
</comment>
<keyword evidence="1" id="KW-0472">Membrane</keyword>
<dbReference type="EMBL" id="BAABDI010000026">
    <property type="protein sequence ID" value="GAA3984821.1"/>
    <property type="molecule type" value="Genomic_DNA"/>
</dbReference>
<evidence type="ECO:0000313" key="3">
    <source>
        <dbReference type="Proteomes" id="UP001501556"/>
    </source>
</evidence>
<proteinExistence type="predicted"/>
<gene>
    <name evidence="2" type="ORF">GCM10022407_32250</name>
</gene>
<accession>A0ABP7QM32</accession>
<keyword evidence="3" id="KW-1185">Reference proteome</keyword>
<keyword evidence="1" id="KW-0812">Transmembrane</keyword>
<dbReference type="Proteomes" id="UP001501556">
    <property type="component" value="Unassembled WGS sequence"/>
</dbReference>
<feature type="transmembrane region" description="Helical" evidence="1">
    <location>
        <begin position="12"/>
        <end position="34"/>
    </location>
</feature>
<sequence>MLTELLTSLSAAFSPWLPLLGLLLGVGGPLCIYLQGRASAQVAEITAAAQVEVARVSAAGGTQVHEVSKKLLTPTAVAKSVEGPVFR</sequence>
<protein>
    <submittedName>
        <fullName evidence="2">Uncharacterized protein</fullName>
    </submittedName>
</protein>
<name>A0ABP7QM32_9BACT</name>
<evidence type="ECO:0000256" key="1">
    <source>
        <dbReference type="SAM" id="Phobius"/>
    </source>
</evidence>
<evidence type="ECO:0000313" key="2">
    <source>
        <dbReference type="EMBL" id="GAA3984821.1"/>
    </source>
</evidence>